<dbReference type="EMBL" id="DS113463">
    <property type="protein sequence ID" value="EAY04868.1"/>
    <property type="molecule type" value="Genomic_DNA"/>
</dbReference>
<keyword evidence="3" id="KW-1133">Transmembrane helix</keyword>
<proteinExistence type="predicted"/>
<dbReference type="VEuPathDB" id="TrichDB:TVAGG3_0784610"/>
<name>A2ER49_TRIV3</name>
<feature type="compositionally biased region" description="Basic and acidic residues" evidence="2">
    <location>
        <begin position="78"/>
        <end position="92"/>
    </location>
</feature>
<keyword evidence="3" id="KW-0812">Transmembrane</keyword>
<accession>A2ER49</accession>
<keyword evidence="1" id="KW-0040">ANK repeat</keyword>
<dbReference type="InParanoid" id="A2ER49"/>
<keyword evidence="3" id="KW-0472">Membrane</keyword>
<evidence type="ECO:0000256" key="3">
    <source>
        <dbReference type="SAM" id="Phobius"/>
    </source>
</evidence>
<feature type="compositionally biased region" description="Basic and acidic residues" evidence="2">
    <location>
        <begin position="115"/>
        <end position="133"/>
    </location>
</feature>
<dbReference type="OrthoDB" id="194358at2759"/>
<dbReference type="STRING" id="5722.A2ER49"/>
<evidence type="ECO:0000313" key="4">
    <source>
        <dbReference type="EMBL" id="EAY04868.1"/>
    </source>
</evidence>
<evidence type="ECO:0000256" key="2">
    <source>
        <dbReference type="SAM" id="MobiDB-lite"/>
    </source>
</evidence>
<dbReference type="Pfam" id="PF12796">
    <property type="entry name" value="Ank_2"/>
    <property type="match status" value="1"/>
</dbReference>
<dbReference type="SMR" id="A2ER49"/>
<feature type="region of interest" description="Disordered" evidence="2">
    <location>
        <begin position="72"/>
        <end position="92"/>
    </location>
</feature>
<dbReference type="Gene3D" id="1.25.40.20">
    <property type="entry name" value="Ankyrin repeat-containing domain"/>
    <property type="match status" value="1"/>
</dbReference>
<keyword evidence="5" id="KW-1185">Reference proteome</keyword>
<dbReference type="PROSITE" id="PS50088">
    <property type="entry name" value="ANK_REPEAT"/>
    <property type="match status" value="1"/>
</dbReference>
<evidence type="ECO:0000313" key="5">
    <source>
        <dbReference type="Proteomes" id="UP000001542"/>
    </source>
</evidence>
<dbReference type="KEGG" id="tva:4762721"/>
<organism evidence="4 5">
    <name type="scientific">Trichomonas vaginalis (strain ATCC PRA-98 / G3)</name>
    <dbReference type="NCBI Taxonomy" id="412133"/>
    <lineage>
        <taxon>Eukaryota</taxon>
        <taxon>Metamonada</taxon>
        <taxon>Parabasalia</taxon>
        <taxon>Trichomonadida</taxon>
        <taxon>Trichomonadidae</taxon>
        <taxon>Trichomonas</taxon>
    </lineage>
</organism>
<dbReference type="PROSITE" id="PS50297">
    <property type="entry name" value="ANK_REP_REGION"/>
    <property type="match status" value="1"/>
</dbReference>
<feature type="region of interest" description="Disordered" evidence="2">
    <location>
        <begin position="110"/>
        <end position="134"/>
    </location>
</feature>
<feature type="repeat" description="ANK" evidence="1">
    <location>
        <begin position="395"/>
        <end position="423"/>
    </location>
</feature>
<dbReference type="Proteomes" id="UP000001542">
    <property type="component" value="Unassembled WGS sequence"/>
</dbReference>
<dbReference type="VEuPathDB" id="TrichDB:TVAG_287820"/>
<dbReference type="InterPro" id="IPR036770">
    <property type="entry name" value="Ankyrin_rpt-contain_sf"/>
</dbReference>
<gene>
    <name evidence="4" type="ORF">TVAG_287820</name>
</gene>
<dbReference type="SMART" id="SM00248">
    <property type="entry name" value="ANK"/>
    <property type="match status" value="1"/>
</dbReference>
<feature type="transmembrane region" description="Helical" evidence="3">
    <location>
        <begin position="6"/>
        <end position="27"/>
    </location>
</feature>
<reference evidence="4" key="1">
    <citation type="submission" date="2006-10" db="EMBL/GenBank/DDBJ databases">
        <authorList>
            <person name="Amadeo P."/>
            <person name="Zhao Q."/>
            <person name="Wortman J."/>
            <person name="Fraser-Liggett C."/>
            <person name="Carlton J."/>
        </authorList>
    </citation>
    <scope>NUCLEOTIDE SEQUENCE</scope>
    <source>
        <strain evidence="4">G3</strain>
    </source>
</reference>
<dbReference type="AlphaFoldDB" id="A2ER49"/>
<reference evidence="4" key="2">
    <citation type="journal article" date="2007" name="Science">
        <title>Draft genome sequence of the sexually transmitted pathogen Trichomonas vaginalis.</title>
        <authorList>
            <person name="Carlton J.M."/>
            <person name="Hirt R.P."/>
            <person name="Silva J.C."/>
            <person name="Delcher A.L."/>
            <person name="Schatz M."/>
            <person name="Zhao Q."/>
            <person name="Wortman J.R."/>
            <person name="Bidwell S.L."/>
            <person name="Alsmark U.C.M."/>
            <person name="Besteiro S."/>
            <person name="Sicheritz-Ponten T."/>
            <person name="Noel C.J."/>
            <person name="Dacks J.B."/>
            <person name="Foster P.G."/>
            <person name="Simillion C."/>
            <person name="Van de Peer Y."/>
            <person name="Miranda-Saavedra D."/>
            <person name="Barton G.J."/>
            <person name="Westrop G.D."/>
            <person name="Mueller S."/>
            <person name="Dessi D."/>
            <person name="Fiori P.L."/>
            <person name="Ren Q."/>
            <person name="Paulsen I."/>
            <person name="Zhang H."/>
            <person name="Bastida-Corcuera F.D."/>
            <person name="Simoes-Barbosa A."/>
            <person name="Brown M.T."/>
            <person name="Hayes R.D."/>
            <person name="Mukherjee M."/>
            <person name="Okumura C.Y."/>
            <person name="Schneider R."/>
            <person name="Smith A.J."/>
            <person name="Vanacova S."/>
            <person name="Villalvazo M."/>
            <person name="Haas B.J."/>
            <person name="Pertea M."/>
            <person name="Feldblyum T.V."/>
            <person name="Utterback T.R."/>
            <person name="Shu C.L."/>
            <person name="Osoegawa K."/>
            <person name="de Jong P.J."/>
            <person name="Hrdy I."/>
            <person name="Horvathova L."/>
            <person name="Zubacova Z."/>
            <person name="Dolezal P."/>
            <person name="Malik S.B."/>
            <person name="Logsdon J.M. Jr."/>
            <person name="Henze K."/>
            <person name="Gupta A."/>
            <person name="Wang C.C."/>
            <person name="Dunne R.L."/>
            <person name="Upcroft J.A."/>
            <person name="Upcroft P."/>
            <person name="White O."/>
            <person name="Salzberg S.L."/>
            <person name="Tang P."/>
            <person name="Chiu C.-H."/>
            <person name="Lee Y.-S."/>
            <person name="Embley T.M."/>
            <person name="Coombs G.H."/>
            <person name="Mottram J.C."/>
            <person name="Tachezy J."/>
            <person name="Fraser-Liggett C.M."/>
            <person name="Johnson P.J."/>
        </authorList>
    </citation>
    <scope>NUCLEOTIDE SEQUENCE [LARGE SCALE GENOMIC DNA]</scope>
    <source>
        <strain evidence="4">G3</strain>
    </source>
</reference>
<protein>
    <submittedName>
        <fullName evidence="4">Uncharacterized protein</fullName>
    </submittedName>
</protein>
<dbReference type="RefSeq" id="XP_001317091.1">
    <property type="nucleotide sequence ID" value="XM_001317056.1"/>
</dbReference>
<evidence type="ECO:0000256" key="1">
    <source>
        <dbReference type="PROSITE-ProRule" id="PRU00023"/>
    </source>
</evidence>
<dbReference type="SUPFAM" id="SSF48403">
    <property type="entry name" value="Ankyrin repeat"/>
    <property type="match status" value="1"/>
</dbReference>
<sequence length="453" mass="52609">MVLEYIFIAFFYVVKLIAKFIASAYGITIKPKKAAAKIVKQNIETKTEEQTEKREEIIAEIEKEMNMEIPKLQNTESPKIEENPSAEPEQKEENIAGIEKEMDIEIQELQNTESPKIEENPPTEPEQKEKNAEEISNTEGFAINQWVSDTISTIIDVSRYNKNPTDYDERILEDIHEFIKNDKFFKIPLVVILRSFKNTKELFTVDECIRICSMTIKNYDYNGLQVLAYLKCTETDGKSAHAILKGINTPLTNAIFIHPFEKMEIQEDTTDLERKRRKLQYEVAENGRKYKAITDSVEEMQKNIEILTKYKENAEKWPGVKEKYEKQVELIEEENAELEESICQWKPAAMKEMQKPKDYIEDIFDAIECDDALSVIYNLQTNSKSVNQEKLFDDETWYPLMYACKLGNLPIVKVLITYGADVNKGQWQGNPLSIAQENKFKEIVEYLKDHGAE</sequence>
<dbReference type="InterPro" id="IPR002110">
    <property type="entry name" value="Ankyrin_rpt"/>
</dbReference>